<comment type="subcellular location">
    <subcellularLocation>
        <location evidence="1">Membrane</location>
        <topology evidence="1">Multi-pass membrane protein</topology>
    </subcellularLocation>
</comment>
<dbReference type="RefSeq" id="WP_348028427.1">
    <property type="nucleotide sequence ID" value="NZ_CP129113.1"/>
</dbReference>
<feature type="transmembrane region" description="Helical" evidence="6">
    <location>
        <begin position="15"/>
        <end position="33"/>
    </location>
</feature>
<dbReference type="PANTHER" id="PTHR10057">
    <property type="entry name" value="PERIPHERAL-TYPE BENZODIAZEPINE RECEPTOR"/>
    <property type="match status" value="1"/>
</dbReference>
<dbReference type="Gene3D" id="1.20.1260.100">
    <property type="entry name" value="TspO/MBR protein"/>
    <property type="match status" value="1"/>
</dbReference>
<evidence type="ECO:0000313" key="7">
    <source>
        <dbReference type="EMBL" id="WLV24915.1"/>
    </source>
</evidence>
<dbReference type="EMBL" id="CP129113">
    <property type="protein sequence ID" value="WLV24915.1"/>
    <property type="molecule type" value="Genomic_DNA"/>
</dbReference>
<accession>A0ABY9KVR4</accession>
<dbReference type="PANTHER" id="PTHR10057:SF0">
    <property type="entry name" value="TRANSLOCATOR PROTEIN"/>
    <property type="match status" value="1"/>
</dbReference>
<feature type="transmembrane region" description="Helical" evidence="6">
    <location>
        <begin position="139"/>
        <end position="161"/>
    </location>
</feature>
<evidence type="ECO:0000256" key="6">
    <source>
        <dbReference type="SAM" id="Phobius"/>
    </source>
</evidence>
<evidence type="ECO:0000256" key="2">
    <source>
        <dbReference type="ARBA" id="ARBA00007524"/>
    </source>
</evidence>
<evidence type="ECO:0000256" key="1">
    <source>
        <dbReference type="ARBA" id="ARBA00004141"/>
    </source>
</evidence>
<proteinExistence type="inferred from homology"/>
<sequence length="167" mass="18912">MEIFKVNGKLNGKKLALSVLVPVAGGALVGWLANKDSKQDYAKLEKPAFSPPPSVFPVVWTGLYTKMGLARYRIAEKAEQMNAKSESLLVYNTQLGLNFLWSFLFFKWNLRGTALIEMTILLGAILMTMWKFYEEDRLAGLMMTPYLGWVGFALALNYSIWSMNKQK</sequence>
<keyword evidence="5 6" id="KW-0472">Membrane</keyword>
<dbReference type="Proteomes" id="UP001180087">
    <property type="component" value="Chromosome"/>
</dbReference>
<keyword evidence="8" id="KW-1185">Reference proteome</keyword>
<dbReference type="InterPro" id="IPR004307">
    <property type="entry name" value="TspO_MBR"/>
</dbReference>
<evidence type="ECO:0000256" key="5">
    <source>
        <dbReference type="ARBA" id="ARBA00023136"/>
    </source>
</evidence>
<dbReference type="Pfam" id="PF03073">
    <property type="entry name" value="TspO_MBR"/>
    <property type="match status" value="1"/>
</dbReference>
<keyword evidence="3 6" id="KW-0812">Transmembrane</keyword>
<protein>
    <submittedName>
        <fullName evidence="7">TspO/MBR family protein</fullName>
    </submittedName>
</protein>
<dbReference type="PIRSF" id="PIRSF005859">
    <property type="entry name" value="PBR"/>
    <property type="match status" value="1"/>
</dbReference>
<evidence type="ECO:0000313" key="8">
    <source>
        <dbReference type="Proteomes" id="UP001180087"/>
    </source>
</evidence>
<organism evidence="7 8">
    <name type="scientific">Aciduricibacillus chroicocephali</name>
    <dbReference type="NCBI Taxonomy" id="3054939"/>
    <lineage>
        <taxon>Bacteria</taxon>
        <taxon>Bacillati</taxon>
        <taxon>Bacillota</taxon>
        <taxon>Bacilli</taxon>
        <taxon>Bacillales</taxon>
        <taxon>Bacillaceae</taxon>
        <taxon>Aciduricibacillus</taxon>
    </lineage>
</organism>
<comment type="similarity">
    <text evidence="2">Belongs to the TspO/BZRP family.</text>
</comment>
<gene>
    <name evidence="7" type="ORF">QR721_01360</name>
</gene>
<feature type="transmembrane region" description="Helical" evidence="6">
    <location>
        <begin position="113"/>
        <end position="133"/>
    </location>
</feature>
<name>A0ABY9KVR4_9BACI</name>
<evidence type="ECO:0000256" key="4">
    <source>
        <dbReference type="ARBA" id="ARBA00022989"/>
    </source>
</evidence>
<keyword evidence="4 6" id="KW-1133">Transmembrane helix</keyword>
<evidence type="ECO:0000256" key="3">
    <source>
        <dbReference type="ARBA" id="ARBA00022692"/>
    </source>
</evidence>
<dbReference type="InterPro" id="IPR038330">
    <property type="entry name" value="TspO/MBR-related_sf"/>
</dbReference>
<dbReference type="CDD" id="cd15904">
    <property type="entry name" value="TSPO_MBR"/>
    <property type="match status" value="1"/>
</dbReference>
<reference evidence="7" key="1">
    <citation type="submission" date="2023-06" db="EMBL/GenBank/DDBJ databases">
        <title>A Treasure from Seagulls: Isolation and Description of Aciduricobacillus qingdaonensis gen. nov., sp. nov., a Rare Obligately Uric Acid-utilizing Member in the Family Bacillaceae.</title>
        <authorList>
            <person name="Liu W."/>
            <person name="Wang B."/>
        </authorList>
    </citation>
    <scope>NUCLEOTIDE SEQUENCE</scope>
    <source>
        <strain evidence="7">44XB</strain>
    </source>
</reference>